<name>A0A9D4DIW3_DREPO</name>
<keyword evidence="9" id="KW-1185">Reference proteome</keyword>
<reference evidence="8" key="2">
    <citation type="submission" date="2020-11" db="EMBL/GenBank/DDBJ databases">
        <authorList>
            <person name="McCartney M.A."/>
            <person name="Auch B."/>
            <person name="Kono T."/>
            <person name="Mallez S."/>
            <person name="Becker A."/>
            <person name="Gohl D.M."/>
            <person name="Silverstein K.A.T."/>
            <person name="Koren S."/>
            <person name="Bechman K.B."/>
            <person name="Herman A."/>
            <person name="Abrahante J.E."/>
            <person name="Garbe J."/>
        </authorList>
    </citation>
    <scope>NUCLEOTIDE SEQUENCE</scope>
    <source>
        <strain evidence="8">Duluth1</strain>
        <tissue evidence="8">Whole animal</tissue>
    </source>
</reference>
<dbReference type="CDD" id="cd00112">
    <property type="entry name" value="LDLa"/>
    <property type="match status" value="1"/>
</dbReference>
<feature type="domain" description="Sushi" evidence="7">
    <location>
        <begin position="316"/>
        <end position="371"/>
    </location>
</feature>
<dbReference type="Gene3D" id="2.60.120.260">
    <property type="entry name" value="Galactose-binding domain-like"/>
    <property type="match status" value="1"/>
</dbReference>
<dbReference type="InterPro" id="IPR008979">
    <property type="entry name" value="Galactose-bd-like_sf"/>
</dbReference>
<evidence type="ECO:0000256" key="2">
    <source>
        <dbReference type="PROSITE-ProRule" id="PRU00124"/>
    </source>
</evidence>
<evidence type="ECO:0000259" key="6">
    <source>
        <dbReference type="PROSITE" id="PS50022"/>
    </source>
</evidence>
<dbReference type="PANTHER" id="PTHR24543">
    <property type="entry name" value="MULTICOPPER OXIDASE-RELATED"/>
    <property type="match status" value="1"/>
</dbReference>
<sequence>MLRNIGNVACFIVVLMTSHHVTGQSHDVAQFNRRLTIIKNSVEYDIADIRLEVKELKMIVEQIVGGQSNTSDGSVIGQGMTDLNQREITDLKNKLNAHESRLNRLFSSVNEIQDENTALKNKVNQFFEEKENGVKTELLKLNAGIETKFDDIVNVLQIKFEETTAAMMKGYKDLKTHVNVKVSVVDQINNLAQSVISEQNKLSSRLDQAVKKLEVNELVEKRERKELINNLKAELLLLNAGVETKIDDRVNALQKRFEESTTANLAGYKYLETHMSVQMKNLTQSVISEQNKLSARMDQADAHIVRMKAKTDKCCIDCGDPTPDHGTVNTTATTFGTVVKIACNHGYVLSGANIAKCNADSVWSDSATCNPYDCGNASPANGVATAPKGTTYQKQAYVQCNPGYALNGSSLIECSAAGWNDSVQCVIQTMCDAKPDCSDGADELNCMRECFTDEYLVKNDSTLSVSSQWNQNETDMFGADQGRLNSTETGEGTSFRAGIWAAGVADTNQYIQVNFTSSKIITGIVTRGRPQSPKPQNAQWVKQYRFMYSRDCETFNTYTHTNGSDMLFDANDDGKTIRPNQLPCPVLALCARVNPTLWHGYISMQFDVRGCDGPI</sequence>
<dbReference type="Proteomes" id="UP000828390">
    <property type="component" value="Unassembled WGS sequence"/>
</dbReference>
<dbReference type="SUPFAM" id="SSF49785">
    <property type="entry name" value="Galactose-binding domain-like"/>
    <property type="match status" value="1"/>
</dbReference>
<dbReference type="Gene3D" id="2.10.70.10">
    <property type="entry name" value="Complement Module, domain 1"/>
    <property type="match status" value="2"/>
</dbReference>
<evidence type="ECO:0000256" key="1">
    <source>
        <dbReference type="ARBA" id="ARBA00023157"/>
    </source>
</evidence>
<dbReference type="SUPFAM" id="SSF57535">
    <property type="entry name" value="Complement control module/SCR domain"/>
    <property type="match status" value="2"/>
</dbReference>
<dbReference type="InterPro" id="IPR002172">
    <property type="entry name" value="LDrepeatLR_classA_rpt"/>
</dbReference>
<dbReference type="Pfam" id="PF00084">
    <property type="entry name" value="Sushi"/>
    <property type="match status" value="2"/>
</dbReference>
<dbReference type="SMART" id="SM00032">
    <property type="entry name" value="CCP"/>
    <property type="match status" value="2"/>
</dbReference>
<keyword evidence="3" id="KW-0768">Sushi</keyword>
<evidence type="ECO:0000313" key="8">
    <source>
        <dbReference type="EMBL" id="KAH3749773.1"/>
    </source>
</evidence>
<dbReference type="CDD" id="cd00033">
    <property type="entry name" value="CCP"/>
    <property type="match status" value="2"/>
</dbReference>
<keyword evidence="5" id="KW-0732">Signal</keyword>
<feature type="disulfide bond" evidence="2">
    <location>
        <begin position="431"/>
        <end position="446"/>
    </location>
</feature>
<feature type="chain" id="PRO_5038975873" evidence="5">
    <location>
        <begin position="24"/>
        <end position="615"/>
    </location>
</feature>
<evidence type="ECO:0000256" key="4">
    <source>
        <dbReference type="SAM" id="Coils"/>
    </source>
</evidence>
<dbReference type="PROSITE" id="PS50022">
    <property type="entry name" value="FA58C_3"/>
    <property type="match status" value="1"/>
</dbReference>
<dbReference type="EMBL" id="JAIWYP010000010">
    <property type="protein sequence ID" value="KAH3749773.1"/>
    <property type="molecule type" value="Genomic_DNA"/>
</dbReference>
<dbReference type="InterPro" id="IPR000436">
    <property type="entry name" value="Sushi_SCR_CCP_dom"/>
</dbReference>
<dbReference type="PROSITE" id="PS50068">
    <property type="entry name" value="LDLRA_2"/>
    <property type="match status" value="1"/>
</dbReference>
<evidence type="ECO:0000256" key="3">
    <source>
        <dbReference type="PROSITE-ProRule" id="PRU00302"/>
    </source>
</evidence>
<comment type="caution">
    <text evidence="3">Lacks conserved residue(s) required for the propagation of feature annotation.</text>
</comment>
<evidence type="ECO:0000256" key="5">
    <source>
        <dbReference type="SAM" id="SignalP"/>
    </source>
</evidence>
<keyword evidence="1 2" id="KW-1015">Disulfide bond</keyword>
<dbReference type="Pfam" id="PF00754">
    <property type="entry name" value="F5_F8_type_C"/>
    <property type="match status" value="1"/>
</dbReference>
<organism evidence="8 9">
    <name type="scientific">Dreissena polymorpha</name>
    <name type="common">Zebra mussel</name>
    <name type="synonym">Mytilus polymorpha</name>
    <dbReference type="NCBI Taxonomy" id="45954"/>
    <lineage>
        <taxon>Eukaryota</taxon>
        <taxon>Metazoa</taxon>
        <taxon>Spiralia</taxon>
        <taxon>Lophotrochozoa</taxon>
        <taxon>Mollusca</taxon>
        <taxon>Bivalvia</taxon>
        <taxon>Autobranchia</taxon>
        <taxon>Heteroconchia</taxon>
        <taxon>Euheterodonta</taxon>
        <taxon>Imparidentia</taxon>
        <taxon>Neoheterodontei</taxon>
        <taxon>Myida</taxon>
        <taxon>Dreissenoidea</taxon>
        <taxon>Dreissenidae</taxon>
        <taxon>Dreissena</taxon>
    </lineage>
</organism>
<accession>A0A9D4DIW3</accession>
<dbReference type="PROSITE" id="PS50923">
    <property type="entry name" value="SUSHI"/>
    <property type="match status" value="1"/>
</dbReference>
<dbReference type="InterPro" id="IPR000421">
    <property type="entry name" value="FA58C"/>
</dbReference>
<feature type="coiled-coil region" evidence="4">
    <location>
        <begin position="88"/>
        <end position="129"/>
    </location>
</feature>
<evidence type="ECO:0000259" key="7">
    <source>
        <dbReference type="PROSITE" id="PS50923"/>
    </source>
</evidence>
<reference evidence="8" key="1">
    <citation type="journal article" date="2019" name="bioRxiv">
        <title>The Genome of the Zebra Mussel, Dreissena polymorpha: A Resource for Invasive Species Research.</title>
        <authorList>
            <person name="McCartney M.A."/>
            <person name="Auch B."/>
            <person name="Kono T."/>
            <person name="Mallez S."/>
            <person name="Zhang Y."/>
            <person name="Obille A."/>
            <person name="Becker A."/>
            <person name="Abrahante J.E."/>
            <person name="Garbe J."/>
            <person name="Badalamenti J.P."/>
            <person name="Herman A."/>
            <person name="Mangelson H."/>
            <person name="Liachko I."/>
            <person name="Sullivan S."/>
            <person name="Sone E.D."/>
            <person name="Koren S."/>
            <person name="Silverstein K.A.T."/>
            <person name="Beckman K.B."/>
            <person name="Gohl D.M."/>
        </authorList>
    </citation>
    <scope>NUCLEOTIDE SEQUENCE</scope>
    <source>
        <strain evidence="8">Duluth1</strain>
        <tissue evidence="8">Whole animal</tissue>
    </source>
</reference>
<keyword evidence="4" id="KW-0175">Coiled coil</keyword>
<proteinExistence type="predicted"/>
<evidence type="ECO:0000313" key="9">
    <source>
        <dbReference type="Proteomes" id="UP000828390"/>
    </source>
</evidence>
<dbReference type="AlphaFoldDB" id="A0A9D4DIW3"/>
<dbReference type="PANTHER" id="PTHR24543:SF325">
    <property type="entry name" value="F5_8 TYPE C DOMAIN-CONTAINING PROTEIN"/>
    <property type="match status" value="1"/>
</dbReference>
<dbReference type="InterPro" id="IPR035976">
    <property type="entry name" value="Sushi/SCR/CCP_sf"/>
</dbReference>
<feature type="signal peptide" evidence="5">
    <location>
        <begin position="1"/>
        <end position="23"/>
    </location>
</feature>
<feature type="domain" description="F5/8 type C" evidence="6">
    <location>
        <begin position="446"/>
        <end position="611"/>
    </location>
</feature>
<dbReference type="CDD" id="cd00057">
    <property type="entry name" value="FA58C"/>
    <property type="match status" value="1"/>
</dbReference>
<gene>
    <name evidence="8" type="ORF">DPMN_184286</name>
</gene>
<protein>
    <submittedName>
        <fullName evidence="8">Uncharacterized protein</fullName>
    </submittedName>
</protein>
<comment type="caution">
    <text evidence="8">The sequence shown here is derived from an EMBL/GenBank/DDBJ whole genome shotgun (WGS) entry which is preliminary data.</text>
</comment>